<reference evidence="1" key="1">
    <citation type="submission" date="2021-07" db="EMBL/GenBank/DDBJ databases">
        <title>Pseudohoeflea marina sp. nov. a polyhydroxyalcanoate-producing bacterium.</title>
        <authorList>
            <person name="Zheng W."/>
            <person name="Yu S."/>
            <person name="Huang Y."/>
        </authorList>
    </citation>
    <scope>NUCLEOTIDE SEQUENCE</scope>
    <source>
        <strain evidence="1">DP4N28-3</strain>
    </source>
</reference>
<evidence type="ECO:0000313" key="2">
    <source>
        <dbReference type="Proteomes" id="UP001430804"/>
    </source>
</evidence>
<sequence>MAKATYRLFAVFRMSRKLVLITGGVLMLLGASGTAALIVKGPFEAAFSQADIDYCETVHEARFTRGGERRLIAIIRTGSTSPEDRIRTGLRLAQHFAEVEQPDLVTLQLVALNGPENRAELRGPTIGTEIVYAANPNRTRATDRVWEVRYLDARPTELGFYFGPRRSLDEPAIAAALQEVETVHACGEEKVAAASD</sequence>
<gene>
    <name evidence="1" type="ORF">KY465_03800</name>
</gene>
<organism evidence="1 2">
    <name type="scientific">Pseudohoeflea coraliihabitans</name>
    <dbReference type="NCBI Taxonomy" id="2860393"/>
    <lineage>
        <taxon>Bacteria</taxon>
        <taxon>Pseudomonadati</taxon>
        <taxon>Pseudomonadota</taxon>
        <taxon>Alphaproteobacteria</taxon>
        <taxon>Hyphomicrobiales</taxon>
        <taxon>Rhizobiaceae</taxon>
        <taxon>Pseudohoeflea</taxon>
    </lineage>
</organism>
<dbReference type="EMBL" id="JAHWQX010000001">
    <property type="protein sequence ID" value="MBW3096400.1"/>
    <property type="molecule type" value="Genomic_DNA"/>
</dbReference>
<evidence type="ECO:0000313" key="1">
    <source>
        <dbReference type="EMBL" id="MBW3096400.1"/>
    </source>
</evidence>
<name>A0ABS6WKJ7_9HYPH</name>
<dbReference type="Proteomes" id="UP001430804">
    <property type="component" value="Unassembled WGS sequence"/>
</dbReference>
<comment type="caution">
    <text evidence="1">The sequence shown here is derived from an EMBL/GenBank/DDBJ whole genome shotgun (WGS) entry which is preliminary data.</text>
</comment>
<proteinExistence type="predicted"/>
<keyword evidence="2" id="KW-1185">Reference proteome</keyword>
<protein>
    <submittedName>
        <fullName evidence="1">Uncharacterized protein</fullName>
    </submittedName>
</protein>
<dbReference type="RefSeq" id="WP_219200056.1">
    <property type="nucleotide sequence ID" value="NZ_JAHWQX010000001.1"/>
</dbReference>
<accession>A0ABS6WKJ7</accession>